<dbReference type="Proteomes" id="UP000321328">
    <property type="component" value="Unassembled WGS sequence"/>
</dbReference>
<evidence type="ECO:0000256" key="5">
    <source>
        <dbReference type="ARBA" id="ARBA00022692"/>
    </source>
</evidence>
<evidence type="ECO:0000256" key="2">
    <source>
        <dbReference type="ARBA" id="ARBA00007362"/>
    </source>
</evidence>
<feature type="transmembrane region" description="Helical" evidence="8">
    <location>
        <begin position="12"/>
        <end position="31"/>
    </location>
</feature>
<evidence type="ECO:0000256" key="3">
    <source>
        <dbReference type="ARBA" id="ARBA00022448"/>
    </source>
</evidence>
<keyword evidence="6 8" id="KW-1133">Transmembrane helix</keyword>
<dbReference type="PANTHER" id="PTHR22911">
    <property type="entry name" value="ACYL-MALONYL CONDENSING ENZYME-RELATED"/>
    <property type="match status" value="1"/>
</dbReference>
<dbReference type="GO" id="GO:0005886">
    <property type="term" value="C:plasma membrane"/>
    <property type="evidence" value="ECO:0007669"/>
    <property type="project" value="UniProtKB-SubCell"/>
</dbReference>
<evidence type="ECO:0000256" key="8">
    <source>
        <dbReference type="SAM" id="Phobius"/>
    </source>
</evidence>
<keyword evidence="7 8" id="KW-0472">Membrane</keyword>
<evidence type="ECO:0000256" key="1">
    <source>
        <dbReference type="ARBA" id="ARBA00004651"/>
    </source>
</evidence>
<dbReference type="InterPro" id="IPR037185">
    <property type="entry name" value="EmrE-like"/>
</dbReference>
<evidence type="ECO:0000313" key="10">
    <source>
        <dbReference type="EMBL" id="GEL18485.1"/>
    </source>
</evidence>
<comment type="caution">
    <text evidence="10">The sequence shown here is derived from an EMBL/GenBank/DDBJ whole genome shotgun (WGS) entry which is preliminary data.</text>
</comment>
<feature type="transmembrane region" description="Helical" evidence="8">
    <location>
        <begin position="127"/>
        <end position="144"/>
    </location>
</feature>
<evidence type="ECO:0000256" key="4">
    <source>
        <dbReference type="ARBA" id="ARBA00022475"/>
    </source>
</evidence>
<feature type="transmembrane region" description="Helical" evidence="8">
    <location>
        <begin position="209"/>
        <end position="231"/>
    </location>
</feature>
<dbReference type="Pfam" id="PF00892">
    <property type="entry name" value="EamA"/>
    <property type="match status" value="1"/>
</dbReference>
<dbReference type="RefSeq" id="WP_084795647.1">
    <property type="nucleotide sequence ID" value="NZ_AUII01000001.1"/>
</dbReference>
<evidence type="ECO:0000256" key="7">
    <source>
        <dbReference type="ARBA" id="ARBA00023136"/>
    </source>
</evidence>
<dbReference type="EMBL" id="BJVI01000021">
    <property type="protein sequence ID" value="GEL18485.1"/>
    <property type="molecule type" value="Genomic_DNA"/>
</dbReference>
<keyword evidence="4" id="KW-1003">Cell membrane</keyword>
<feature type="transmembrane region" description="Helical" evidence="8">
    <location>
        <begin position="73"/>
        <end position="95"/>
    </location>
</feature>
<feature type="domain" description="EamA" evidence="9">
    <location>
        <begin position="10"/>
        <end position="143"/>
    </location>
</feature>
<accession>A0A511D123</accession>
<dbReference type="AlphaFoldDB" id="A0A511D123"/>
<dbReference type="InterPro" id="IPR000620">
    <property type="entry name" value="EamA_dom"/>
</dbReference>
<dbReference type="PANTHER" id="PTHR22911:SF137">
    <property type="entry name" value="SOLUTE CARRIER FAMILY 35 MEMBER G2-RELATED"/>
    <property type="match status" value="1"/>
</dbReference>
<gene>
    <name evidence="10" type="ORF">PA7_23220</name>
</gene>
<feature type="transmembrane region" description="Helical" evidence="8">
    <location>
        <begin position="238"/>
        <end position="257"/>
    </location>
</feature>
<feature type="transmembrane region" description="Helical" evidence="8">
    <location>
        <begin position="43"/>
        <end position="61"/>
    </location>
</feature>
<sequence length="310" mass="32157">MAGSPPDYGGVAFAVGAYTLWGLFPAFWPLLEPTGPVEVLGHRIAWTLVLMAVVLTAVRGWSELRKLSGRGWLLITAAAVLIAANWGTFIYGVAIDHVVDVALGYYVSPLVSVLLGVTVLGERLRRAQWAALAAALAAVLVISVGSGVVPWLSLVLAGTFGLYGLLKKTVPLSGRAGLTAEGMLLGPLAIGWLLWLGATGSGSFGDHGLGHALLLMASGPVTAVPLLLFAAGARRIPLSTIGVLQYLTPTLQFIWGVAVVREPMSPSRWIGFGLVWLALMIFTADLVRQAGAGRGAGAGADLPAVAADAH</sequence>
<evidence type="ECO:0000313" key="11">
    <source>
        <dbReference type="Proteomes" id="UP000321328"/>
    </source>
</evidence>
<evidence type="ECO:0000256" key="6">
    <source>
        <dbReference type="ARBA" id="ARBA00022989"/>
    </source>
</evidence>
<comment type="subcellular location">
    <subcellularLocation>
        <location evidence="1">Cell membrane</location>
        <topology evidence="1">Multi-pass membrane protein</topology>
    </subcellularLocation>
</comment>
<protein>
    <submittedName>
        <fullName evidence="10">Putative RarD protein</fullName>
    </submittedName>
</protein>
<keyword evidence="5 8" id="KW-0812">Transmembrane</keyword>
<keyword evidence="11" id="KW-1185">Reference proteome</keyword>
<dbReference type="InterPro" id="IPR004626">
    <property type="entry name" value="RarD"/>
</dbReference>
<feature type="transmembrane region" description="Helical" evidence="8">
    <location>
        <begin position="269"/>
        <end position="287"/>
    </location>
</feature>
<reference evidence="10 11" key="1">
    <citation type="submission" date="2019-07" db="EMBL/GenBank/DDBJ databases">
        <title>Whole genome shotgun sequence of Pseudonocardia asaccharolytica NBRC 16224.</title>
        <authorList>
            <person name="Hosoyama A."/>
            <person name="Uohara A."/>
            <person name="Ohji S."/>
            <person name="Ichikawa N."/>
        </authorList>
    </citation>
    <scope>NUCLEOTIDE SEQUENCE [LARGE SCALE GENOMIC DNA]</scope>
    <source>
        <strain evidence="10 11">NBRC 16224</strain>
    </source>
</reference>
<feature type="transmembrane region" description="Helical" evidence="8">
    <location>
        <begin position="101"/>
        <end position="120"/>
    </location>
</feature>
<evidence type="ECO:0000259" key="9">
    <source>
        <dbReference type="Pfam" id="PF00892"/>
    </source>
</evidence>
<name>A0A511D123_9PSEU</name>
<dbReference type="STRING" id="1123024.GCA_000423625_00224"/>
<keyword evidence="3" id="KW-0813">Transport</keyword>
<dbReference type="NCBIfam" id="TIGR00688">
    <property type="entry name" value="rarD"/>
    <property type="match status" value="1"/>
</dbReference>
<dbReference type="OrthoDB" id="369870at2"/>
<organism evidence="10 11">
    <name type="scientific">Pseudonocardia asaccharolytica DSM 44247 = NBRC 16224</name>
    <dbReference type="NCBI Taxonomy" id="1123024"/>
    <lineage>
        <taxon>Bacteria</taxon>
        <taxon>Bacillati</taxon>
        <taxon>Actinomycetota</taxon>
        <taxon>Actinomycetes</taxon>
        <taxon>Pseudonocardiales</taxon>
        <taxon>Pseudonocardiaceae</taxon>
        <taxon>Pseudonocardia</taxon>
    </lineage>
</organism>
<comment type="similarity">
    <text evidence="2">Belongs to the EamA transporter family.</text>
</comment>
<dbReference type="SUPFAM" id="SSF103481">
    <property type="entry name" value="Multidrug resistance efflux transporter EmrE"/>
    <property type="match status" value="2"/>
</dbReference>
<feature type="transmembrane region" description="Helical" evidence="8">
    <location>
        <begin position="178"/>
        <end position="197"/>
    </location>
</feature>
<proteinExistence type="inferred from homology"/>